<organism evidence="7 8">
    <name type="scientific">Heterobasidion irregulare (strain TC 32-1)</name>
    <dbReference type="NCBI Taxonomy" id="747525"/>
    <lineage>
        <taxon>Eukaryota</taxon>
        <taxon>Fungi</taxon>
        <taxon>Dikarya</taxon>
        <taxon>Basidiomycota</taxon>
        <taxon>Agaricomycotina</taxon>
        <taxon>Agaricomycetes</taxon>
        <taxon>Russulales</taxon>
        <taxon>Bondarzewiaceae</taxon>
        <taxon>Heterobasidion</taxon>
        <taxon>Heterobasidion annosum species complex</taxon>
    </lineage>
</organism>
<feature type="transmembrane region" description="Helical" evidence="6">
    <location>
        <begin position="413"/>
        <end position="430"/>
    </location>
</feature>
<feature type="transmembrane region" description="Helical" evidence="6">
    <location>
        <begin position="481"/>
        <end position="501"/>
    </location>
</feature>
<dbReference type="InterPro" id="IPR002293">
    <property type="entry name" value="AA/rel_permease1"/>
</dbReference>
<feature type="region of interest" description="Disordered" evidence="5">
    <location>
        <begin position="1"/>
        <end position="36"/>
    </location>
</feature>
<dbReference type="InterPro" id="IPR050598">
    <property type="entry name" value="AminoAcid_Transporter"/>
</dbReference>
<evidence type="ECO:0000256" key="3">
    <source>
        <dbReference type="ARBA" id="ARBA00022989"/>
    </source>
</evidence>
<keyword evidence="3 6" id="KW-1133">Transmembrane helix</keyword>
<evidence type="ECO:0000256" key="1">
    <source>
        <dbReference type="ARBA" id="ARBA00004141"/>
    </source>
</evidence>
<evidence type="ECO:0000256" key="6">
    <source>
        <dbReference type="SAM" id="Phobius"/>
    </source>
</evidence>
<feature type="transmembrane region" description="Helical" evidence="6">
    <location>
        <begin position="87"/>
        <end position="108"/>
    </location>
</feature>
<evidence type="ECO:0000256" key="4">
    <source>
        <dbReference type="ARBA" id="ARBA00023136"/>
    </source>
</evidence>
<comment type="subcellular location">
    <subcellularLocation>
        <location evidence="1">Membrane</location>
        <topology evidence="1">Multi-pass membrane protein</topology>
    </subcellularLocation>
</comment>
<reference evidence="7 8" key="1">
    <citation type="journal article" date="2012" name="New Phytol.">
        <title>Insight into trade-off between wood decay and parasitism from the genome of a fungal forest pathogen.</title>
        <authorList>
            <person name="Olson A."/>
            <person name="Aerts A."/>
            <person name="Asiegbu F."/>
            <person name="Belbahri L."/>
            <person name="Bouzid O."/>
            <person name="Broberg A."/>
            <person name="Canback B."/>
            <person name="Coutinho P.M."/>
            <person name="Cullen D."/>
            <person name="Dalman K."/>
            <person name="Deflorio G."/>
            <person name="van Diepen L.T."/>
            <person name="Dunand C."/>
            <person name="Duplessis S."/>
            <person name="Durling M."/>
            <person name="Gonthier P."/>
            <person name="Grimwood J."/>
            <person name="Fossdal C.G."/>
            <person name="Hansson D."/>
            <person name="Henrissat B."/>
            <person name="Hietala A."/>
            <person name="Himmelstrand K."/>
            <person name="Hoffmeister D."/>
            <person name="Hogberg N."/>
            <person name="James T.Y."/>
            <person name="Karlsson M."/>
            <person name="Kohler A."/>
            <person name="Kues U."/>
            <person name="Lee Y.H."/>
            <person name="Lin Y.C."/>
            <person name="Lind M."/>
            <person name="Lindquist E."/>
            <person name="Lombard V."/>
            <person name="Lucas S."/>
            <person name="Lunden K."/>
            <person name="Morin E."/>
            <person name="Murat C."/>
            <person name="Park J."/>
            <person name="Raffaello T."/>
            <person name="Rouze P."/>
            <person name="Salamov A."/>
            <person name="Schmutz J."/>
            <person name="Solheim H."/>
            <person name="Stahlberg J."/>
            <person name="Velez H."/>
            <person name="de Vries R.P."/>
            <person name="Wiebenga A."/>
            <person name="Woodward S."/>
            <person name="Yakovlev I."/>
            <person name="Garbelotto M."/>
            <person name="Martin F."/>
            <person name="Grigoriev I.V."/>
            <person name="Stenlid J."/>
        </authorList>
    </citation>
    <scope>NUCLEOTIDE SEQUENCE [LARGE SCALE GENOMIC DNA]</scope>
    <source>
        <strain evidence="7 8">TC 32-1</strain>
    </source>
</reference>
<dbReference type="OrthoDB" id="5982228at2759"/>
<keyword evidence="2 6" id="KW-0812">Transmembrane</keyword>
<dbReference type="Pfam" id="PF13520">
    <property type="entry name" value="AA_permease_2"/>
    <property type="match status" value="1"/>
</dbReference>
<name>W4K4K7_HETIT</name>
<dbReference type="InParanoid" id="W4K4K7"/>
<feature type="transmembrane region" description="Helical" evidence="6">
    <location>
        <begin position="135"/>
        <end position="157"/>
    </location>
</feature>
<dbReference type="HOGENOM" id="CLU_013661_0_0_1"/>
<dbReference type="eggNOG" id="KOG1287">
    <property type="taxonomic scope" value="Eukaryota"/>
</dbReference>
<dbReference type="Gene3D" id="1.20.1740.10">
    <property type="entry name" value="Amino acid/polyamine transporter I"/>
    <property type="match status" value="1"/>
</dbReference>
<dbReference type="STRING" id="747525.W4K4K7"/>
<feature type="transmembrane region" description="Helical" evidence="6">
    <location>
        <begin position="288"/>
        <end position="308"/>
    </location>
</feature>
<dbReference type="AlphaFoldDB" id="W4K4K7"/>
<dbReference type="KEGG" id="hir:HETIRDRAFT_49191"/>
<dbReference type="PIRSF" id="PIRSF006060">
    <property type="entry name" value="AA_transporter"/>
    <property type="match status" value="1"/>
</dbReference>
<feature type="transmembrane region" description="Helical" evidence="6">
    <location>
        <begin position="334"/>
        <end position="359"/>
    </location>
</feature>
<dbReference type="RefSeq" id="XP_009547940.1">
    <property type="nucleotide sequence ID" value="XM_009549645.1"/>
</dbReference>
<dbReference type="PANTHER" id="PTHR11785">
    <property type="entry name" value="AMINO ACID TRANSPORTER"/>
    <property type="match status" value="1"/>
</dbReference>
<dbReference type="GO" id="GO:0016020">
    <property type="term" value="C:membrane"/>
    <property type="evidence" value="ECO:0007669"/>
    <property type="project" value="UniProtKB-SubCell"/>
</dbReference>
<dbReference type="Proteomes" id="UP000030671">
    <property type="component" value="Unassembled WGS sequence"/>
</dbReference>
<accession>W4K4K7</accession>
<dbReference type="EMBL" id="KI925460">
    <property type="protein sequence ID" value="ETW79981.1"/>
    <property type="molecule type" value="Genomic_DNA"/>
</dbReference>
<evidence type="ECO:0000313" key="8">
    <source>
        <dbReference type="Proteomes" id="UP000030671"/>
    </source>
</evidence>
<feature type="transmembrane region" description="Helical" evidence="6">
    <location>
        <begin position="249"/>
        <end position="267"/>
    </location>
</feature>
<feature type="transmembrane region" description="Helical" evidence="6">
    <location>
        <begin position="57"/>
        <end position="81"/>
    </location>
</feature>
<dbReference type="GeneID" id="20678098"/>
<sequence>MSLLSNAKRPSESSATLVTESSSGHAEGQADPADEDVSVTLGAPVETRSPLGRQVTLFSAITLNLGELLGSGIFSVPGVVLNSVGSVGLLLAYWVIAPIFACVALLAYTELASMFPHRSGAEVVFLEQAYPRPRFLVPISFAVSTVLLSFSATNSIVFAQYASAIFDIDITGSRQTAFALGVVTFCVAVVGVSTKWALRIVTVLTTIKILSLIFVSGTGAAVLLGFTHISDPFANFRNIWQGSSTNPNALATALVKTNFAFVGWANSYNVLSEVKGDNPVRTVRNAGLISLSMVTILFFLTNLAYVAAVPAEEIKGSGQLVAALFFSHVYGEHWAARILPVMVACSCVGNITVGQARVLREVARQGLLPYPEFFASTKPFGTPLAPVSLKCALTVIVLLALPAKDAFSFMLDLTSYPNLIFAAATAIGVWRLRRSRALVGLAPSPFRVSNFAVGLWLMQCVFLLVMPWVPPEHGRGDVSFWYATYCVVGLAVLGFCGLYYYTWIILLPRFGGYKIVEQIVELDDGARTTHLIRKYETPSEREPLLTVR</sequence>
<feature type="transmembrane region" description="Helical" evidence="6">
    <location>
        <begin position="380"/>
        <end position="401"/>
    </location>
</feature>
<feature type="transmembrane region" description="Helical" evidence="6">
    <location>
        <begin position="210"/>
        <end position="229"/>
    </location>
</feature>
<keyword evidence="8" id="KW-1185">Reference proteome</keyword>
<feature type="transmembrane region" description="Helical" evidence="6">
    <location>
        <begin position="451"/>
        <end position="469"/>
    </location>
</feature>
<evidence type="ECO:0000256" key="2">
    <source>
        <dbReference type="ARBA" id="ARBA00022692"/>
    </source>
</evidence>
<feature type="transmembrane region" description="Helical" evidence="6">
    <location>
        <begin position="177"/>
        <end position="198"/>
    </location>
</feature>
<evidence type="ECO:0000313" key="7">
    <source>
        <dbReference type="EMBL" id="ETW79981.1"/>
    </source>
</evidence>
<protein>
    <submittedName>
        <fullName evidence="7">Amino acid transporter</fullName>
    </submittedName>
</protein>
<feature type="compositionally biased region" description="Polar residues" evidence="5">
    <location>
        <begin position="12"/>
        <end position="24"/>
    </location>
</feature>
<dbReference type="GO" id="GO:0015179">
    <property type="term" value="F:L-amino acid transmembrane transporter activity"/>
    <property type="evidence" value="ECO:0007669"/>
    <property type="project" value="TreeGrafter"/>
</dbReference>
<evidence type="ECO:0000256" key="5">
    <source>
        <dbReference type="SAM" id="MobiDB-lite"/>
    </source>
</evidence>
<dbReference type="PANTHER" id="PTHR11785:SF353">
    <property type="entry name" value="METHIONINE TRANSPORTER (EUROFUNG)"/>
    <property type="match status" value="1"/>
</dbReference>
<proteinExistence type="predicted"/>
<keyword evidence="4 6" id="KW-0472">Membrane</keyword>
<gene>
    <name evidence="7" type="ORF">HETIRDRAFT_49191</name>
</gene>